<comment type="similarity">
    <text evidence="1">Belongs to the cytochrome P450 family.</text>
</comment>
<reference evidence="2 3" key="1">
    <citation type="submission" date="2019-06" db="EMBL/GenBank/DDBJ databases">
        <title>Whole genome shotgun sequence of Glutamicibacter uratoxydans NBRC 15515.</title>
        <authorList>
            <person name="Hosoyama A."/>
            <person name="Uohara A."/>
            <person name="Ohji S."/>
            <person name="Ichikawa N."/>
        </authorList>
    </citation>
    <scope>NUCLEOTIDE SEQUENCE [LARGE SCALE GENOMIC DNA]</scope>
    <source>
        <strain evidence="2 3">NBRC 15515</strain>
    </source>
</reference>
<dbReference type="PRINTS" id="PR00359">
    <property type="entry name" value="BP450"/>
</dbReference>
<dbReference type="Proteomes" id="UP000316612">
    <property type="component" value="Unassembled WGS sequence"/>
</dbReference>
<keyword evidence="3" id="KW-1185">Reference proteome</keyword>
<evidence type="ECO:0000256" key="1">
    <source>
        <dbReference type="ARBA" id="ARBA00010617"/>
    </source>
</evidence>
<name>A0A4Y4DJ94_GLUUR</name>
<dbReference type="InterPro" id="IPR017972">
    <property type="entry name" value="Cyt_P450_CS"/>
</dbReference>
<gene>
    <name evidence="2" type="ORF">AUR04nite_01550</name>
</gene>
<dbReference type="OrthoDB" id="502624at2"/>
<organism evidence="2 3">
    <name type="scientific">Glutamicibacter uratoxydans</name>
    <name type="common">Arthrobacter uratoxydans</name>
    <dbReference type="NCBI Taxonomy" id="43667"/>
    <lineage>
        <taxon>Bacteria</taxon>
        <taxon>Bacillati</taxon>
        <taxon>Actinomycetota</taxon>
        <taxon>Actinomycetes</taxon>
        <taxon>Micrococcales</taxon>
        <taxon>Micrococcaceae</taxon>
        <taxon>Glutamicibacter</taxon>
    </lineage>
</organism>
<dbReference type="PANTHER" id="PTHR46696">
    <property type="entry name" value="P450, PUTATIVE (EUROFUNG)-RELATED"/>
    <property type="match status" value="1"/>
</dbReference>
<dbReference type="RefSeq" id="WP_141360957.1">
    <property type="nucleotide sequence ID" value="NZ_BAAAJL010000007.1"/>
</dbReference>
<dbReference type="PANTHER" id="PTHR46696:SF1">
    <property type="entry name" value="CYTOCHROME P450 YJIB-RELATED"/>
    <property type="match status" value="1"/>
</dbReference>
<sequence length="398" mass="43316">MSCPYAGTLAPEELSGIAGAPLAQPLEQAFPDVVNQRYSSIEAPEMVREILRRAQEFTPANALHAAVGLAPATLRILARGRFALPPVLASASGPEHLAVRRIVAGFFSPAKVQAQSGFIARRTSELCEQLRERLANGEQLDLAVELAAPIPPEVMARMTNTPAPPTEQLKAWSRDSLELFWGWPDEQRQQVLARSAVQYHAWLRGSVDQALQRGDENLYTALHRGGVDRARIVSLAYFLGIAGQETTTMLIQSALLSALHDGRWADCAAAETGRDSSQEVVAQVLLNASSVPTWRRIAQEDAKVLGRRFSRGEELVLRLSGGQNAELGDDSLVFGFGLHRCLGAKLARMETEMVLHAAAAALPDIELVYRAPGWRHLVSFQTPDRVLVRSQPSGGNNS</sequence>
<dbReference type="GO" id="GO:0005506">
    <property type="term" value="F:iron ion binding"/>
    <property type="evidence" value="ECO:0007669"/>
    <property type="project" value="InterPro"/>
</dbReference>
<evidence type="ECO:0000313" key="2">
    <source>
        <dbReference type="EMBL" id="GED04623.1"/>
    </source>
</evidence>
<dbReference type="SUPFAM" id="SSF48264">
    <property type="entry name" value="Cytochrome P450"/>
    <property type="match status" value="1"/>
</dbReference>
<dbReference type="PROSITE" id="PS00086">
    <property type="entry name" value="CYTOCHROME_P450"/>
    <property type="match status" value="1"/>
</dbReference>
<evidence type="ECO:0000313" key="3">
    <source>
        <dbReference type="Proteomes" id="UP000316612"/>
    </source>
</evidence>
<proteinExistence type="inferred from homology"/>
<dbReference type="InterPro" id="IPR036396">
    <property type="entry name" value="Cyt_P450_sf"/>
</dbReference>
<dbReference type="GO" id="GO:0016705">
    <property type="term" value="F:oxidoreductase activity, acting on paired donors, with incorporation or reduction of molecular oxygen"/>
    <property type="evidence" value="ECO:0007669"/>
    <property type="project" value="InterPro"/>
</dbReference>
<comment type="caution">
    <text evidence="2">The sequence shown here is derived from an EMBL/GenBank/DDBJ whole genome shotgun (WGS) entry which is preliminary data.</text>
</comment>
<dbReference type="GO" id="GO:0020037">
    <property type="term" value="F:heme binding"/>
    <property type="evidence" value="ECO:0007669"/>
    <property type="project" value="InterPro"/>
</dbReference>
<protein>
    <submittedName>
        <fullName evidence="2">Cytochrome P450</fullName>
    </submittedName>
</protein>
<dbReference type="Gene3D" id="1.10.630.10">
    <property type="entry name" value="Cytochrome P450"/>
    <property type="match status" value="1"/>
</dbReference>
<dbReference type="GO" id="GO:0004497">
    <property type="term" value="F:monooxygenase activity"/>
    <property type="evidence" value="ECO:0007669"/>
    <property type="project" value="InterPro"/>
</dbReference>
<dbReference type="AlphaFoldDB" id="A0A4Y4DJ94"/>
<accession>A0A4Y4DJ94</accession>
<dbReference type="EMBL" id="BJNY01000001">
    <property type="protein sequence ID" value="GED04623.1"/>
    <property type="molecule type" value="Genomic_DNA"/>
</dbReference>
<dbReference type="InterPro" id="IPR002397">
    <property type="entry name" value="Cyt_P450_B"/>
</dbReference>